<dbReference type="PANTHER" id="PTHR28255:SF1">
    <property type="entry name" value="UPF0303 PROTEIN YBR137W"/>
    <property type="match status" value="1"/>
</dbReference>
<evidence type="ECO:0000313" key="3">
    <source>
        <dbReference type="Proteomes" id="UP000313359"/>
    </source>
</evidence>
<dbReference type="SUPFAM" id="SSF143744">
    <property type="entry name" value="GlcG-like"/>
    <property type="match status" value="1"/>
</dbReference>
<dbReference type="OrthoDB" id="2209940at2759"/>
<proteinExistence type="predicted"/>
<evidence type="ECO:0008006" key="4">
    <source>
        <dbReference type="Google" id="ProtNLM"/>
    </source>
</evidence>
<evidence type="ECO:0000256" key="1">
    <source>
        <dbReference type="SAM" id="MobiDB-lite"/>
    </source>
</evidence>
<sequence length="263" mass="28540">MFNGFNAGPIPPSEAELATQALNEEALYRFPSFDADAAVMLGLSLRKRFRSSSRHVKVRGMVISIQTIAGHTLFSCTVGNLGGPDGGGDVSLDSWACLEGMIAVVRRTGHSSYYVEKGMNAMGKTQKQLGIQTDYKINGGAFPIWLENAPCCPIAVVACYSGSSQDDHNLVVTAVRDYLKKIGRESVPAPPSTTMTSMGTSMGTGTSMATSIPTIMSMQHTGHSHAQSQRPPSTEWVRDPASRSIHDYDRDEQHTQFESDYRD</sequence>
<dbReference type="InterPro" id="IPR005624">
    <property type="entry name" value="PduO/GlcC-like"/>
</dbReference>
<dbReference type="GO" id="GO:0006620">
    <property type="term" value="P:post-translational protein targeting to endoplasmic reticulum membrane"/>
    <property type="evidence" value="ECO:0007669"/>
    <property type="project" value="TreeGrafter"/>
</dbReference>
<gene>
    <name evidence="2" type="ORF">L227DRAFT_647883</name>
</gene>
<dbReference type="Pfam" id="PF03928">
    <property type="entry name" value="HbpS-like"/>
    <property type="match status" value="1"/>
</dbReference>
<feature type="compositionally biased region" description="Polar residues" evidence="1">
    <location>
        <begin position="219"/>
        <end position="232"/>
    </location>
</feature>
<dbReference type="Proteomes" id="UP000313359">
    <property type="component" value="Unassembled WGS sequence"/>
</dbReference>
<feature type="compositionally biased region" description="Basic and acidic residues" evidence="1">
    <location>
        <begin position="236"/>
        <end position="263"/>
    </location>
</feature>
<evidence type="ECO:0000313" key="2">
    <source>
        <dbReference type="EMBL" id="RPD66690.1"/>
    </source>
</evidence>
<dbReference type="GO" id="GO:0072380">
    <property type="term" value="C:TRC complex"/>
    <property type="evidence" value="ECO:0007669"/>
    <property type="project" value="TreeGrafter"/>
</dbReference>
<keyword evidence="3" id="KW-1185">Reference proteome</keyword>
<dbReference type="InterPro" id="IPR010371">
    <property type="entry name" value="YBR137W-like"/>
</dbReference>
<organism evidence="2 3">
    <name type="scientific">Lentinus tigrinus ALCF2SS1-6</name>
    <dbReference type="NCBI Taxonomy" id="1328759"/>
    <lineage>
        <taxon>Eukaryota</taxon>
        <taxon>Fungi</taxon>
        <taxon>Dikarya</taxon>
        <taxon>Basidiomycota</taxon>
        <taxon>Agaricomycotina</taxon>
        <taxon>Agaricomycetes</taxon>
        <taxon>Polyporales</taxon>
        <taxon>Polyporaceae</taxon>
        <taxon>Lentinus</taxon>
    </lineage>
</organism>
<dbReference type="PANTHER" id="PTHR28255">
    <property type="match status" value="1"/>
</dbReference>
<reference evidence="2" key="1">
    <citation type="journal article" date="2018" name="Genome Biol. Evol.">
        <title>Genomics and development of Lentinus tigrinus, a white-rot wood-decaying mushroom with dimorphic fruiting bodies.</title>
        <authorList>
            <person name="Wu B."/>
            <person name="Xu Z."/>
            <person name="Knudson A."/>
            <person name="Carlson A."/>
            <person name="Chen N."/>
            <person name="Kovaka S."/>
            <person name="LaButti K."/>
            <person name="Lipzen A."/>
            <person name="Pennachio C."/>
            <person name="Riley R."/>
            <person name="Schakwitz W."/>
            <person name="Umezawa K."/>
            <person name="Ohm R.A."/>
            <person name="Grigoriev I.V."/>
            <person name="Nagy L.G."/>
            <person name="Gibbons J."/>
            <person name="Hibbett D."/>
        </authorList>
    </citation>
    <scope>NUCLEOTIDE SEQUENCE [LARGE SCALE GENOMIC DNA]</scope>
    <source>
        <strain evidence="2">ALCF2SS1-6</strain>
    </source>
</reference>
<name>A0A5C2SSR7_9APHY</name>
<dbReference type="STRING" id="1328759.A0A5C2SSR7"/>
<dbReference type="InterPro" id="IPR038084">
    <property type="entry name" value="PduO/GlcC-like_sf"/>
</dbReference>
<dbReference type="EMBL" id="ML122250">
    <property type="protein sequence ID" value="RPD66690.1"/>
    <property type="molecule type" value="Genomic_DNA"/>
</dbReference>
<protein>
    <recommendedName>
        <fullName evidence="4">DUF336-domain-containing protein</fullName>
    </recommendedName>
</protein>
<accession>A0A5C2SSR7</accession>
<feature type="region of interest" description="Disordered" evidence="1">
    <location>
        <begin position="219"/>
        <end position="263"/>
    </location>
</feature>
<dbReference type="AlphaFoldDB" id="A0A5C2SSR7"/>
<dbReference type="Gene3D" id="3.30.450.150">
    <property type="entry name" value="Haem-degrading domain"/>
    <property type="match status" value="1"/>
</dbReference>